<evidence type="ECO:0000256" key="6">
    <source>
        <dbReference type="RuleBase" id="RU367161"/>
    </source>
</evidence>
<evidence type="ECO:0000256" key="1">
    <source>
        <dbReference type="ARBA" id="ARBA00004123"/>
    </source>
</evidence>
<dbReference type="OrthoDB" id="10251744at2759"/>
<evidence type="ECO:0000256" key="3">
    <source>
        <dbReference type="ARBA" id="ARBA00015140"/>
    </source>
</evidence>
<dbReference type="InterPro" id="IPR010492">
    <property type="entry name" value="GINS_Psf3"/>
</dbReference>
<dbReference type="Gene3D" id="1.20.58.2050">
    <property type="match status" value="1"/>
</dbReference>
<comment type="subcellular location">
    <subcellularLocation>
        <location evidence="1 6">Nucleus</location>
    </subcellularLocation>
</comment>
<proteinExistence type="inferred from homology"/>
<evidence type="ECO:0000256" key="2">
    <source>
        <dbReference type="ARBA" id="ARBA00006343"/>
    </source>
</evidence>
<keyword evidence="4 6" id="KW-0235">DNA replication</keyword>
<dbReference type="InterPro" id="IPR038437">
    <property type="entry name" value="GINS_Psf3_sf"/>
</dbReference>
<feature type="domain" description="GINS subunit" evidence="7">
    <location>
        <begin position="71"/>
        <end position="173"/>
    </location>
</feature>
<comment type="caution">
    <text evidence="9">The sequence shown here is derived from an EMBL/GenBank/DDBJ whole genome shotgun (WGS) entry which is preliminary data.</text>
</comment>
<comment type="similarity">
    <text evidence="2 6">Belongs to the GINS3/PSF3 family.</text>
</comment>
<evidence type="ECO:0000313" key="10">
    <source>
        <dbReference type="Proteomes" id="UP000777482"/>
    </source>
</evidence>
<protein>
    <recommendedName>
        <fullName evidence="3 6">DNA replication complex GINS protein PSF3</fullName>
    </recommendedName>
</protein>
<name>A0A9P6W8M2_RHOMI</name>
<dbReference type="Pfam" id="PF22466">
    <property type="entry name" value="PSF3_N"/>
    <property type="match status" value="1"/>
</dbReference>
<evidence type="ECO:0000256" key="4">
    <source>
        <dbReference type="ARBA" id="ARBA00022705"/>
    </source>
</evidence>
<dbReference type="PANTHER" id="PTHR22768:SF0">
    <property type="entry name" value="DNA REPLICATION COMPLEX GINS PROTEIN PSF3"/>
    <property type="match status" value="1"/>
</dbReference>
<comment type="subunit">
    <text evidence="6">Component of the GINS complex.</text>
</comment>
<comment type="function">
    <text evidence="6">The GINS complex plays an essential role in the initiation of DNA replication.</text>
</comment>
<reference evidence="9 10" key="1">
    <citation type="submission" date="2020-11" db="EMBL/GenBank/DDBJ databases">
        <title>Kefir isolates.</title>
        <authorList>
            <person name="Marcisauskas S."/>
            <person name="Kim Y."/>
            <person name="Blasche S."/>
        </authorList>
    </citation>
    <scope>NUCLEOTIDE SEQUENCE [LARGE SCALE GENOMIC DNA]</scope>
    <source>
        <strain evidence="9 10">KR</strain>
    </source>
</reference>
<dbReference type="CDD" id="cd21693">
    <property type="entry name" value="GINS_B_Psf3"/>
    <property type="match status" value="1"/>
</dbReference>
<dbReference type="SUPFAM" id="SSF158573">
    <property type="entry name" value="GINS helical bundle-like"/>
    <property type="match status" value="1"/>
</dbReference>
<keyword evidence="5 6" id="KW-0539">Nucleus</keyword>
<gene>
    <name evidence="9" type="primary">PSF3</name>
    <name evidence="9" type="ORF">C6P46_005412</name>
</gene>
<dbReference type="SUPFAM" id="SSF160059">
    <property type="entry name" value="PriA/YqbF domain"/>
    <property type="match status" value="1"/>
</dbReference>
<dbReference type="EMBL" id="PUHQ01000006">
    <property type="protein sequence ID" value="KAG0666061.1"/>
    <property type="molecule type" value="Genomic_DNA"/>
</dbReference>
<dbReference type="Proteomes" id="UP000777482">
    <property type="component" value="Unassembled WGS sequence"/>
</dbReference>
<dbReference type="InterPro" id="IPR021151">
    <property type="entry name" value="GINS_A"/>
</dbReference>
<evidence type="ECO:0000259" key="7">
    <source>
        <dbReference type="Pfam" id="PF05916"/>
    </source>
</evidence>
<dbReference type="GO" id="GO:0000811">
    <property type="term" value="C:GINS complex"/>
    <property type="evidence" value="ECO:0007669"/>
    <property type="project" value="UniProtKB-UniRule"/>
</dbReference>
<evidence type="ECO:0000259" key="8">
    <source>
        <dbReference type="Pfam" id="PF22466"/>
    </source>
</evidence>
<dbReference type="InterPro" id="IPR036224">
    <property type="entry name" value="GINS_bundle-like_dom_sf"/>
</dbReference>
<dbReference type="GO" id="GO:1902975">
    <property type="term" value="P:mitotic DNA replication initiation"/>
    <property type="evidence" value="ECO:0007669"/>
    <property type="project" value="TreeGrafter"/>
</dbReference>
<organism evidence="9 10">
    <name type="scientific">Rhodotorula mucilaginosa</name>
    <name type="common">Yeast</name>
    <name type="synonym">Rhodotorula rubra</name>
    <dbReference type="NCBI Taxonomy" id="5537"/>
    <lineage>
        <taxon>Eukaryota</taxon>
        <taxon>Fungi</taxon>
        <taxon>Dikarya</taxon>
        <taxon>Basidiomycota</taxon>
        <taxon>Pucciniomycotina</taxon>
        <taxon>Microbotryomycetes</taxon>
        <taxon>Sporidiobolales</taxon>
        <taxon>Sporidiobolaceae</taxon>
        <taxon>Rhodotorula</taxon>
    </lineage>
</organism>
<dbReference type="CDD" id="cd11713">
    <property type="entry name" value="GINS_A_psf3"/>
    <property type="match status" value="1"/>
</dbReference>
<dbReference type="PANTHER" id="PTHR22768">
    <property type="entry name" value="DNA REPLICATION COMPLEX GINS PROTEIN PSF3"/>
    <property type="match status" value="1"/>
</dbReference>
<feature type="domain" description="DNA replication complex GINS protein PSF3 N-terminal" evidence="8">
    <location>
        <begin position="8"/>
        <end position="53"/>
    </location>
</feature>
<dbReference type="InterPro" id="IPR055221">
    <property type="entry name" value="PSF3_N"/>
</dbReference>
<dbReference type="Pfam" id="PF05916">
    <property type="entry name" value="Sld5"/>
    <property type="match status" value="1"/>
</dbReference>
<evidence type="ECO:0000313" key="9">
    <source>
        <dbReference type="EMBL" id="KAG0666061.1"/>
    </source>
</evidence>
<accession>A0A9P6W8M2</accession>
<sequence>MAAFLSVTEFLDDSTKLPCRVAFDVPNTGHLEGAAEKDLRANTTLELPYWLAQKISEQDIVDLTMPRAYAPQVRHALRASPTALNLRNLGGGGGAFYSGGIRLLHLVEDAELSAILETSFKTRLIEIMDQSQHSLADHGGEGAAYEFAQGLDSWEKELFSAGETSARQIKTWFDAKGKKR</sequence>
<dbReference type="AlphaFoldDB" id="A0A9P6W8M2"/>
<keyword evidence="10" id="KW-1185">Reference proteome</keyword>
<evidence type="ECO:0000256" key="5">
    <source>
        <dbReference type="ARBA" id="ARBA00023242"/>
    </source>
</evidence>